<dbReference type="InterPro" id="IPR011992">
    <property type="entry name" value="EF-hand-dom_pair"/>
</dbReference>
<keyword evidence="7" id="KW-0472">Membrane</keyword>
<feature type="domain" description="EF-hand" evidence="8">
    <location>
        <begin position="20"/>
        <end position="55"/>
    </location>
</feature>
<evidence type="ECO:0000313" key="10">
    <source>
        <dbReference type="Proteomes" id="UP000593571"/>
    </source>
</evidence>
<accession>A0A7J8CEH2</accession>
<evidence type="ECO:0000256" key="6">
    <source>
        <dbReference type="ARBA" id="ARBA00022837"/>
    </source>
</evidence>
<name>A0A7J8CEH2_ROUAE</name>
<dbReference type="PROSITE" id="PS00018">
    <property type="entry name" value="EF_HAND_1"/>
    <property type="match status" value="1"/>
</dbReference>
<evidence type="ECO:0000256" key="5">
    <source>
        <dbReference type="ARBA" id="ARBA00022737"/>
    </source>
</evidence>
<evidence type="ECO:0000256" key="2">
    <source>
        <dbReference type="ARBA" id="ARBA00004496"/>
    </source>
</evidence>
<dbReference type="InterPro" id="IPR002048">
    <property type="entry name" value="EF_hand_dom"/>
</dbReference>
<dbReference type="EMBL" id="JACASE010000014">
    <property type="protein sequence ID" value="KAF6409202.1"/>
    <property type="molecule type" value="Genomic_DNA"/>
</dbReference>
<dbReference type="SUPFAM" id="SSF47473">
    <property type="entry name" value="EF-hand"/>
    <property type="match status" value="1"/>
</dbReference>
<sequence>MSHPQHGQSLALHHFQQLWSYLQRWQAIFDKFDRDASGTMNSHELRLALNAAGFHLNNQLTQALTSRYRDSRLRVDFERFVSCVAQLTCIFRHCSQHLDGGEGVICLTRSQWLAVATFS</sequence>
<keyword evidence="10" id="KW-1185">Reference proteome</keyword>
<evidence type="ECO:0000256" key="3">
    <source>
        <dbReference type="ARBA" id="ARBA00022490"/>
    </source>
</evidence>
<dbReference type="Gene3D" id="1.10.238.10">
    <property type="entry name" value="EF-hand"/>
    <property type="match status" value="1"/>
</dbReference>
<dbReference type="GO" id="GO:0110158">
    <property type="term" value="C:calpain complex"/>
    <property type="evidence" value="ECO:0007669"/>
    <property type="project" value="TreeGrafter"/>
</dbReference>
<dbReference type="InterPro" id="IPR018247">
    <property type="entry name" value="EF_Hand_1_Ca_BS"/>
</dbReference>
<evidence type="ECO:0000256" key="7">
    <source>
        <dbReference type="ARBA" id="ARBA00023136"/>
    </source>
</evidence>
<keyword evidence="5" id="KW-0677">Repeat</keyword>
<reference evidence="9 10" key="1">
    <citation type="journal article" date="2020" name="Nature">
        <title>Six reference-quality genomes reveal evolution of bat adaptations.</title>
        <authorList>
            <person name="Jebb D."/>
            <person name="Huang Z."/>
            <person name="Pippel M."/>
            <person name="Hughes G.M."/>
            <person name="Lavrichenko K."/>
            <person name="Devanna P."/>
            <person name="Winkler S."/>
            <person name="Jermiin L.S."/>
            <person name="Skirmuntt E.C."/>
            <person name="Katzourakis A."/>
            <person name="Burkitt-Gray L."/>
            <person name="Ray D.A."/>
            <person name="Sullivan K.A.M."/>
            <person name="Roscito J.G."/>
            <person name="Kirilenko B.M."/>
            <person name="Davalos L.M."/>
            <person name="Corthals A.P."/>
            <person name="Power M.L."/>
            <person name="Jones G."/>
            <person name="Ransome R.D."/>
            <person name="Dechmann D.K.N."/>
            <person name="Locatelli A.G."/>
            <person name="Puechmaille S.J."/>
            <person name="Fedrigo O."/>
            <person name="Jarvis E.D."/>
            <person name="Hiller M."/>
            <person name="Vernes S.C."/>
            <person name="Myers E.W."/>
            <person name="Teeling E.C."/>
        </authorList>
    </citation>
    <scope>NUCLEOTIDE SEQUENCE [LARGE SCALE GENOMIC DNA]</scope>
    <source>
        <strain evidence="9">MRouAeg1</strain>
        <tissue evidence="9">Muscle</tissue>
    </source>
</reference>
<keyword evidence="4" id="KW-0479">Metal-binding</keyword>
<keyword evidence="3" id="KW-0963">Cytoplasm</keyword>
<proteinExistence type="predicted"/>
<dbReference type="Proteomes" id="UP000593571">
    <property type="component" value="Unassembled WGS sequence"/>
</dbReference>
<evidence type="ECO:0000256" key="1">
    <source>
        <dbReference type="ARBA" id="ARBA00004308"/>
    </source>
</evidence>
<dbReference type="PANTHER" id="PTHR46735:SF3">
    <property type="entry name" value="CALPAIN SMALL SUBUNIT 1-RELATED"/>
    <property type="match status" value="1"/>
</dbReference>
<comment type="caution">
    <text evidence="9">The sequence shown here is derived from an EMBL/GenBank/DDBJ whole genome shotgun (WGS) entry which is preliminary data.</text>
</comment>
<dbReference type="Pfam" id="PF13405">
    <property type="entry name" value="EF-hand_6"/>
    <property type="match status" value="1"/>
</dbReference>
<evidence type="ECO:0000256" key="4">
    <source>
        <dbReference type="ARBA" id="ARBA00022723"/>
    </source>
</evidence>
<protein>
    <submittedName>
        <fullName evidence="9">Calpain 12</fullName>
    </submittedName>
</protein>
<dbReference type="AlphaFoldDB" id="A0A7J8CEH2"/>
<evidence type="ECO:0000313" key="9">
    <source>
        <dbReference type="EMBL" id="KAF6409202.1"/>
    </source>
</evidence>
<evidence type="ECO:0000259" key="8">
    <source>
        <dbReference type="PROSITE" id="PS50222"/>
    </source>
</evidence>
<dbReference type="PANTHER" id="PTHR46735">
    <property type="entry name" value="CALPAIN, SMALL SUBUNIT 1 A-RELATED"/>
    <property type="match status" value="1"/>
</dbReference>
<dbReference type="PROSITE" id="PS50222">
    <property type="entry name" value="EF_HAND_2"/>
    <property type="match status" value="1"/>
</dbReference>
<keyword evidence="6" id="KW-0106">Calcium</keyword>
<dbReference type="GO" id="GO:0012505">
    <property type="term" value="C:endomembrane system"/>
    <property type="evidence" value="ECO:0007669"/>
    <property type="project" value="UniProtKB-SubCell"/>
</dbReference>
<organism evidence="9 10">
    <name type="scientific">Rousettus aegyptiacus</name>
    <name type="common">Egyptian fruit bat</name>
    <name type="synonym">Pteropus aegyptiacus</name>
    <dbReference type="NCBI Taxonomy" id="9407"/>
    <lineage>
        <taxon>Eukaryota</taxon>
        <taxon>Metazoa</taxon>
        <taxon>Chordata</taxon>
        <taxon>Craniata</taxon>
        <taxon>Vertebrata</taxon>
        <taxon>Euteleostomi</taxon>
        <taxon>Mammalia</taxon>
        <taxon>Eutheria</taxon>
        <taxon>Laurasiatheria</taxon>
        <taxon>Chiroptera</taxon>
        <taxon>Yinpterochiroptera</taxon>
        <taxon>Pteropodoidea</taxon>
        <taxon>Pteropodidae</taxon>
        <taxon>Rousettinae</taxon>
        <taxon>Rousettus</taxon>
    </lineage>
</organism>
<dbReference type="GO" id="GO:0005509">
    <property type="term" value="F:calcium ion binding"/>
    <property type="evidence" value="ECO:0007669"/>
    <property type="project" value="InterPro"/>
</dbReference>
<gene>
    <name evidence="9" type="ORF">HJG63_002071</name>
</gene>
<comment type="subcellular location">
    <subcellularLocation>
        <location evidence="2">Cytoplasm</location>
    </subcellularLocation>
    <subcellularLocation>
        <location evidence="1">Endomembrane system</location>
    </subcellularLocation>
</comment>